<gene>
    <name evidence="1" type="ORF">DEX24_07135</name>
</gene>
<dbReference type="Gene3D" id="3.40.50.720">
    <property type="entry name" value="NAD(P)-binding Rossmann-like Domain"/>
    <property type="match status" value="1"/>
</dbReference>
<keyword evidence="2" id="KW-1185">Reference proteome</keyword>
<dbReference type="OrthoDB" id="2835330at2"/>
<sequence length="80" mass="8771">MTRLTNQVVIITGSGAGIGKEITFTFARQGAKIVMADFNETALQATVLELQQTAMQELMTKCKLLVMLKTSYGIVYLLLT</sequence>
<comment type="caution">
    <text evidence="1">The sequence shown here is derived from an EMBL/GenBank/DDBJ whole genome shotgun (WGS) entry which is preliminary data.</text>
</comment>
<dbReference type="SUPFAM" id="SSF51735">
    <property type="entry name" value="NAD(P)-binding Rossmann-fold domains"/>
    <property type="match status" value="1"/>
</dbReference>
<evidence type="ECO:0000313" key="1">
    <source>
        <dbReference type="EMBL" id="PWI25675.1"/>
    </source>
</evidence>
<evidence type="ECO:0000313" key="2">
    <source>
        <dbReference type="Proteomes" id="UP000245938"/>
    </source>
</evidence>
<dbReference type="Proteomes" id="UP000245938">
    <property type="component" value="Unassembled WGS sequence"/>
</dbReference>
<dbReference type="EMBL" id="QFVR01000007">
    <property type="protein sequence ID" value="PWI25675.1"/>
    <property type="molecule type" value="Genomic_DNA"/>
</dbReference>
<organism evidence="1 2">
    <name type="scientific">Kurthia sibirica</name>
    <dbReference type="NCBI Taxonomy" id="202750"/>
    <lineage>
        <taxon>Bacteria</taxon>
        <taxon>Bacillati</taxon>
        <taxon>Bacillota</taxon>
        <taxon>Bacilli</taxon>
        <taxon>Bacillales</taxon>
        <taxon>Caryophanaceae</taxon>
        <taxon>Kurthia</taxon>
    </lineage>
</organism>
<reference evidence="1 2" key="1">
    <citation type="submission" date="2018-05" db="EMBL/GenBank/DDBJ databases">
        <title>Kurthia sibirica genome sequence.</title>
        <authorList>
            <person name="Maclea K.S."/>
            <person name="Goen A.E."/>
        </authorList>
    </citation>
    <scope>NUCLEOTIDE SEQUENCE [LARGE SCALE GENOMIC DNA]</scope>
    <source>
        <strain evidence="1 2">ATCC 49154</strain>
    </source>
</reference>
<accession>A0A2U3AMC7</accession>
<name>A0A2U3AMC7_9BACL</name>
<dbReference type="AlphaFoldDB" id="A0A2U3AMC7"/>
<dbReference type="Pfam" id="PF00106">
    <property type="entry name" value="adh_short"/>
    <property type="match status" value="1"/>
</dbReference>
<proteinExistence type="predicted"/>
<protein>
    <submittedName>
        <fullName evidence="1">Uncharacterized protein</fullName>
    </submittedName>
</protein>
<dbReference type="InterPro" id="IPR002347">
    <property type="entry name" value="SDR_fam"/>
</dbReference>
<dbReference type="InterPro" id="IPR036291">
    <property type="entry name" value="NAD(P)-bd_dom_sf"/>
</dbReference>